<gene>
    <name evidence="2" type="ORF">GCM10011572_47540</name>
    <name evidence="3" type="ORF">GM672_24490</name>
</gene>
<dbReference type="NCBIfam" id="TIGR02595">
    <property type="entry name" value="PEP_CTERM"/>
    <property type="match status" value="1"/>
</dbReference>
<name>A0A6I3T395_9BURK</name>
<evidence type="ECO:0000256" key="1">
    <source>
        <dbReference type="SAM" id="SignalP"/>
    </source>
</evidence>
<sequence>MRNEGGNGCANRMRVVLALLLTAAATTATANMVRARIWTEGVETELTALDPGRAASLQEVRRAPHVLGILDLPQMFWQSSSGWLYAPSRFSLAQETRFLTSFSTGQIVDSTLRGSIEIMLEPSARYGSNWEVVSFASTETHYLLSPRTTLTMSAHVSGMYETDGGRDDFALQLSSNLYIDYGAQQAIWTLPQSSQNSGADDGVLELSITNTSTEPLPFIAAFGSRAAATLSPAIVPHVPEPRSLPMLATGGLVVAGWSCRRKWRANARRIVVSRFAAMMLSLVPLMGQAQTLDVAASLSLATVHVERPNGGSLQYTLPLTTIYLGTEVWQSPYATDSHSFFGASDLPYPIDMFSSSGASWASARAVDAETNLAVGGHLAVDSLPQGSIMRATMGYYMPAVAIPARSLVTISALLEISVLVDNPSMLPYRVVAHAGSTHGPGQTWWASGESSSTGTLPLIHTVDNRHGSDWFYGTGFGSGIDAMFATIIPEPHAWSMLFAGLLLLIAGRAGQRVRQARLKFMRYRCAAAVTADEAPA</sequence>
<dbReference type="RefSeq" id="WP_155473143.1">
    <property type="nucleotide sequence ID" value="NZ_BMKG01000028.1"/>
</dbReference>
<organism evidence="3 4">
    <name type="scientific">Pseudoduganella buxea</name>
    <dbReference type="NCBI Taxonomy" id="1949069"/>
    <lineage>
        <taxon>Bacteria</taxon>
        <taxon>Pseudomonadati</taxon>
        <taxon>Pseudomonadota</taxon>
        <taxon>Betaproteobacteria</taxon>
        <taxon>Burkholderiales</taxon>
        <taxon>Oxalobacteraceae</taxon>
        <taxon>Telluria group</taxon>
        <taxon>Pseudoduganella</taxon>
    </lineage>
</organism>
<evidence type="ECO:0000313" key="4">
    <source>
        <dbReference type="Proteomes" id="UP000430634"/>
    </source>
</evidence>
<feature type="chain" id="PRO_5026276399" evidence="1">
    <location>
        <begin position="31"/>
        <end position="536"/>
    </location>
</feature>
<reference evidence="2" key="4">
    <citation type="submission" date="2024-05" db="EMBL/GenBank/DDBJ databases">
        <authorList>
            <person name="Sun Q."/>
            <person name="Zhou Y."/>
        </authorList>
    </citation>
    <scope>NUCLEOTIDE SEQUENCE</scope>
    <source>
        <strain evidence="2">CGMCC 1.15931</strain>
    </source>
</reference>
<feature type="signal peptide" evidence="1">
    <location>
        <begin position="1"/>
        <end position="30"/>
    </location>
</feature>
<keyword evidence="5" id="KW-1185">Reference proteome</keyword>
<reference evidence="5" key="2">
    <citation type="journal article" date="2019" name="Int. J. Syst. Evol. Microbiol.">
        <title>The Global Catalogue of Microorganisms (GCM) 10K type strain sequencing project: providing services to taxonomists for standard genome sequencing and annotation.</title>
        <authorList>
            <consortium name="The Broad Institute Genomics Platform"/>
            <consortium name="The Broad Institute Genome Sequencing Center for Infectious Disease"/>
            <person name="Wu L."/>
            <person name="Ma J."/>
        </authorList>
    </citation>
    <scope>NUCLEOTIDE SEQUENCE [LARGE SCALE GENOMIC DNA]</scope>
    <source>
        <strain evidence="5">CGMCC 1.15931</strain>
    </source>
</reference>
<evidence type="ECO:0000313" key="2">
    <source>
        <dbReference type="EMBL" id="GGC20602.1"/>
    </source>
</evidence>
<evidence type="ECO:0000313" key="5">
    <source>
        <dbReference type="Proteomes" id="UP000622638"/>
    </source>
</evidence>
<comment type="caution">
    <text evidence="3">The sequence shown here is derived from an EMBL/GenBank/DDBJ whole genome shotgun (WGS) entry which is preliminary data.</text>
</comment>
<proteinExistence type="predicted"/>
<dbReference type="EMBL" id="WNKZ01000112">
    <property type="protein sequence ID" value="MTV55889.1"/>
    <property type="molecule type" value="Genomic_DNA"/>
</dbReference>
<reference evidence="3 4" key="3">
    <citation type="submission" date="2019-11" db="EMBL/GenBank/DDBJ databases">
        <title>Type strains purchased from KCTC, JCM and DSMZ.</title>
        <authorList>
            <person name="Lu H."/>
        </authorList>
    </citation>
    <scope>NUCLEOTIDE SEQUENCE [LARGE SCALE GENOMIC DNA]</scope>
    <source>
        <strain evidence="3 4">KCTC 52429</strain>
    </source>
</reference>
<evidence type="ECO:0000313" key="3">
    <source>
        <dbReference type="EMBL" id="MTV55889.1"/>
    </source>
</evidence>
<reference evidence="2" key="1">
    <citation type="journal article" date="2014" name="Int. J. Syst. Evol. Microbiol.">
        <title>Complete genome of a new Firmicutes species belonging to the dominant human colonic microbiota ('Ruminococcus bicirculans') reveals two chromosomes and a selective capacity to utilize plant glucans.</title>
        <authorList>
            <consortium name="NISC Comparative Sequencing Program"/>
            <person name="Wegmann U."/>
            <person name="Louis P."/>
            <person name="Goesmann A."/>
            <person name="Henrissat B."/>
            <person name="Duncan S.H."/>
            <person name="Flint H.J."/>
        </authorList>
    </citation>
    <scope>NUCLEOTIDE SEQUENCE</scope>
    <source>
        <strain evidence="2">CGMCC 1.15931</strain>
    </source>
</reference>
<dbReference type="Proteomes" id="UP000430634">
    <property type="component" value="Unassembled WGS sequence"/>
</dbReference>
<dbReference type="Proteomes" id="UP000622638">
    <property type="component" value="Unassembled WGS sequence"/>
</dbReference>
<dbReference type="EMBL" id="BMKG01000028">
    <property type="protein sequence ID" value="GGC20602.1"/>
    <property type="molecule type" value="Genomic_DNA"/>
</dbReference>
<protein>
    <submittedName>
        <fullName evidence="3">PEP-CTERM sorting domain-containing protein</fullName>
    </submittedName>
</protein>
<accession>A0A6I3T395</accession>
<dbReference type="AlphaFoldDB" id="A0A6I3T395"/>
<dbReference type="InterPro" id="IPR013424">
    <property type="entry name" value="Ice-binding_C"/>
</dbReference>
<keyword evidence="1" id="KW-0732">Signal</keyword>